<dbReference type="SMART" id="SM01281">
    <property type="entry name" value="Med12"/>
    <property type="match status" value="1"/>
</dbReference>
<evidence type="ECO:0000256" key="5">
    <source>
        <dbReference type="ARBA" id="ARBA00022491"/>
    </source>
</evidence>
<dbReference type="GeneID" id="54329767"/>
<feature type="compositionally biased region" description="Low complexity" evidence="12">
    <location>
        <begin position="1515"/>
        <end position="1552"/>
    </location>
</feature>
<keyword evidence="5" id="KW-0678">Repressor</keyword>
<keyword evidence="7" id="KW-0010">Activator</keyword>
<comment type="subunit">
    <text evidence="3">Component of the SRB8-11 complex, which itself associates with the Mediator complex.</text>
</comment>
<dbReference type="InterPro" id="IPR057344">
    <property type="entry name" value="ARM_SRB8"/>
</dbReference>
<sequence length="1612" mass="178632">MIPHSSAGVQPWANPMRALNSGSGRVDASQVLGPSDPQLEKLPVPVSQSQPRQPAVIDLTTSSGEARDREHPAKRLRLDLPASSSAGDGSPASGSGGEPRSTPGASSSKPPFLGWRGRPLWSFQALVSEAPAPTETKEDDGTDVAQGGKTSPPPLPTLPWKYGPPQLLGRKAAKSRDSSPSKAVQTTPYRIEVPSVAPIIKGDSEYLMVFDIGAHASNQIAEVADFSPWSGNHPEDVLNEQTAKQGHYDRTQVSQNESNTARPSVYAQLKHRSGLQLLSSVFSAALEKRQNHTLVTAPSTFKPPPRVTLTDNKREAWLRDLANPSVPLRKLSRTIPHGIRGKALLDQCLSKWIPVSRAVWLAKCVGANEIRAFKRKGTSGAIAVGLEAKWVRDWTSTVQQFLEGVISICGSSEWKLKMTYAVSLTARLFFERLLDHDQYLGWFLSSLEASSTKTVPVWLLMLGIYWDNIMCYRKRGRRLAEALLEKLCHINNPEQVAPFRPLVDRLSLYIRRLVLEHTSSVILPRSWDKYKDLISSCLNMKDNVHRAIFQNLVERNLRVQTPKGHKEAVHRSPQQRAIHLFDSIRSANDISSASCECLKTIEDKTVLVYKLLEWTATPCRYGICRVYTGVRLLRKWKMSGIDIDSYILAFLAGVRATTPLKMDNIYHIISELVRSQTFSVGRYLQWLMARGVTSDVHPDTHEVIPDDLYLLKQLPTTRLPEHLRNLRNTLLHRAGISVADEETTIMELKASVAQRLPNIFGAELTDMIMDRTQRQDLTWAVKSEIGQWIRRGVAAHSRDPPRKNGACSFLAGSNVSALTPVEFYSVRDILESFGDLSILADVLKQATNCEDNVVLASVADTVNYHFDSFCVIGATTDLFRGLVDSYSRIKRLGMPSLDLVFSLIELGLRLPDELNTVALLRQDLSRIDSKSALAAPSPLSDIIPLSFSEVDRSYQEKLDQILSSGNGIDEPTMDTFFNSLTKALADTKDEDKLSANETCRYLAYLRPFHPKHFDSMLVRWICGLFKSSPPGIMTRILPPLIGVGCVTIHAFLLLVKRLLQSERVASVAPKLGDLRMDLLELLIPPEPERGRYFDLVTYRFYLVQQEFRVKHPQETLDIIQDAVVLIDARHEETGFDSKRTNLARRAIGLLHIMLTQDPQMVAQHCLEKFTGQQATTTILQKAIGMLLESDARSGPQCISEAERVIHMTDDFSLPFCQLKLQMLFNAESGEDVKDGIVDVMFNAAVNESRSKGTNWAGLVDLMSQDAIRQIRERAEKEFLSIPLFEESPDNDVLGAGTGSLETAKLYLAIIEKLAYSIPEAGVPSIAPILVDKMDVLLHKLVTVQTNFNSVATNSGGSPADNLAQFRLDFERALAFWFSALLKMVVMHRAAFNASSPAPRHNGIQEQSRLLVSIFSISLARLPDNVLRLFPVADYFPRRVPSEGYQPCPGILLQTHALDVAASLIDIFSDESRHQCARFLKERCPPFTQHQNDPRFLYLLGPTTDLPAPNTAQPVSLPSPAAGGSTPAPTPSGSLPGGPAAQQPVVPAPTGVANGPSEGVNCVASQLRLQFRGRVMGPYPVRPWELLEDAAPIVGINDTAVNLKYFDARRVRA</sequence>
<evidence type="ECO:0000256" key="3">
    <source>
        <dbReference type="ARBA" id="ARBA00011629"/>
    </source>
</evidence>
<evidence type="ECO:0000313" key="15">
    <source>
        <dbReference type="Proteomes" id="UP000324241"/>
    </source>
</evidence>
<dbReference type="PANTHER" id="PTHR46567">
    <property type="entry name" value="MEDIATOR OF RNA POLYMERASE II TRANSCRIPTION SUBUNIT 12"/>
    <property type="match status" value="1"/>
</dbReference>
<evidence type="ECO:0000256" key="6">
    <source>
        <dbReference type="ARBA" id="ARBA00023015"/>
    </source>
</evidence>
<dbReference type="RefSeq" id="XP_033425007.1">
    <property type="nucleotide sequence ID" value="XM_033571692.1"/>
</dbReference>
<evidence type="ECO:0000256" key="9">
    <source>
        <dbReference type="ARBA" id="ARBA00023242"/>
    </source>
</evidence>
<evidence type="ECO:0000256" key="2">
    <source>
        <dbReference type="ARBA" id="ARBA00010289"/>
    </source>
</evidence>
<evidence type="ECO:0000256" key="7">
    <source>
        <dbReference type="ARBA" id="ARBA00023159"/>
    </source>
</evidence>
<proteinExistence type="inferred from homology"/>
<evidence type="ECO:0000256" key="11">
    <source>
        <dbReference type="ARBA" id="ARBA00032010"/>
    </source>
</evidence>
<evidence type="ECO:0000313" key="14">
    <source>
        <dbReference type="EMBL" id="KAA8645646.1"/>
    </source>
</evidence>
<comment type="caution">
    <text evidence="14">The sequence shown here is derived from an EMBL/GenBank/DDBJ whole genome shotgun (WGS) entry which is preliminary data.</text>
</comment>
<dbReference type="Pfam" id="PF09497">
    <property type="entry name" value="Med12"/>
    <property type="match status" value="1"/>
</dbReference>
<keyword evidence="9" id="KW-0539">Nucleus</keyword>
<feature type="region of interest" description="Disordered" evidence="12">
    <location>
        <begin position="1507"/>
        <end position="1552"/>
    </location>
</feature>
<dbReference type="OrthoDB" id="20828at2759"/>
<feature type="region of interest" description="Disordered" evidence="12">
    <location>
        <begin position="1"/>
        <end position="113"/>
    </location>
</feature>
<reference evidence="14 15" key="1">
    <citation type="submission" date="2019-08" db="EMBL/GenBank/DDBJ databases">
        <title>The genome sequence of a newly discovered highly antifungal drug resistant Aspergillus species, Aspergillus tanneri NIH 1004.</title>
        <authorList>
            <person name="Mounaud S."/>
            <person name="Singh I."/>
            <person name="Joardar V."/>
            <person name="Pakala S."/>
            <person name="Pakala S."/>
            <person name="Venepally P."/>
            <person name="Chung J.K."/>
            <person name="Losada L."/>
            <person name="Nierman W.C."/>
        </authorList>
    </citation>
    <scope>NUCLEOTIDE SEQUENCE [LARGE SCALE GENOMIC DNA]</scope>
    <source>
        <strain evidence="14 15">NIH1004</strain>
    </source>
</reference>
<dbReference type="EMBL" id="QUQM01000007">
    <property type="protein sequence ID" value="KAA8645646.1"/>
    <property type="molecule type" value="Genomic_DNA"/>
</dbReference>
<comment type="function">
    <text evidence="10">Component of the SRB8-11 complex. The SRB8-11 complex is a regulatory module of the Mediator complex which is itself involved in regulation of basal and activated RNA polymerase II-dependent transcription. The SRB8-11 complex may be involved in the transcriptional repression of a subset of genes regulated by Mediator. It may inhibit the association of the Mediator complex with RNA polymerase II to form the holoenzyme complex.</text>
</comment>
<dbReference type="InterPro" id="IPR019035">
    <property type="entry name" value="Mediator_Med12"/>
</dbReference>
<dbReference type="GO" id="GO:0006357">
    <property type="term" value="P:regulation of transcription by RNA polymerase II"/>
    <property type="evidence" value="ECO:0007669"/>
    <property type="project" value="InterPro"/>
</dbReference>
<dbReference type="GO" id="GO:0003712">
    <property type="term" value="F:transcription coregulator activity"/>
    <property type="evidence" value="ECO:0007669"/>
    <property type="project" value="InterPro"/>
</dbReference>
<accession>A0A5M9MIG3</accession>
<feature type="compositionally biased region" description="Basic and acidic residues" evidence="12">
    <location>
        <begin position="65"/>
        <end position="78"/>
    </location>
</feature>
<evidence type="ECO:0000256" key="1">
    <source>
        <dbReference type="ARBA" id="ARBA00004123"/>
    </source>
</evidence>
<dbReference type="PANTHER" id="PTHR46567:SF1">
    <property type="entry name" value="MEDIATOR OF RNA POLYMERASE II TRANSCRIPTION SUBUNIT 12"/>
    <property type="match status" value="1"/>
</dbReference>
<feature type="compositionally biased region" description="Low complexity" evidence="12">
    <location>
        <begin position="81"/>
        <end position="101"/>
    </location>
</feature>
<dbReference type="GO" id="GO:0016592">
    <property type="term" value="C:mediator complex"/>
    <property type="evidence" value="ECO:0007669"/>
    <property type="project" value="InterPro"/>
</dbReference>
<feature type="region of interest" description="Disordered" evidence="12">
    <location>
        <begin position="130"/>
        <end position="186"/>
    </location>
</feature>
<evidence type="ECO:0000256" key="10">
    <source>
        <dbReference type="ARBA" id="ARBA00025661"/>
    </source>
</evidence>
<name>A0A5M9MIG3_9EURO</name>
<gene>
    <name evidence="14" type="primary">SRB8</name>
    <name evidence="14" type="ORF">ATNIH1004_007065</name>
</gene>
<organism evidence="14 15">
    <name type="scientific">Aspergillus tanneri</name>
    <dbReference type="NCBI Taxonomy" id="1220188"/>
    <lineage>
        <taxon>Eukaryota</taxon>
        <taxon>Fungi</taxon>
        <taxon>Dikarya</taxon>
        <taxon>Ascomycota</taxon>
        <taxon>Pezizomycotina</taxon>
        <taxon>Eurotiomycetes</taxon>
        <taxon>Eurotiomycetidae</taxon>
        <taxon>Eurotiales</taxon>
        <taxon>Aspergillaceae</taxon>
        <taxon>Aspergillus</taxon>
        <taxon>Aspergillus subgen. Circumdati</taxon>
    </lineage>
</organism>
<feature type="compositionally biased region" description="Low complexity" evidence="12">
    <location>
        <begin position="43"/>
        <end position="54"/>
    </location>
</feature>
<evidence type="ECO:0000256" key="8">
    <source>
        <dbReference type="ARBA" id="ARBA00023163"/>
    </source>
</evidence>
<keyword evidence="8" id="KW-0804">Transcription</keyword>
<dbReference type="VEuPathDB" id="FungiDB:EYZ11_002465"/>
<comment type="subcellular location">
    <subcellularLocation>
        <location evidence="1">Nucleus</location>
    </subcellularLocation>
</comment>
<keyword evidence="6" id="KW-0805">Transcription regulation</keyword>
<protein>
    <recommendedName>
        <fullName evidence="4">Mediator of RNA polymerase II transcription subunit 12</fullName>
    </recommendedName>
    <alternativeName>
        <fullName evidence="11">Mediator complex subunit 12</fullName>
    </alternativeName>
</protein>
<comment type="similarity">
    <text evidence="2">Belongs to the Mediator complex subunit 12 family.</text>
</comment>
<evidence type="ECO:0000256" key="12">
    <source>
        <dbReference type="SAM" id="MobiDB-lite"/>
    </source>
</evidence>
<dbReference type="Proteomes" id="UP000324241">
    <property type="component" value="Unassembled WGS sequence"/>
</dbReference>
<evidence type="ECO:0000259" key="13">
    <source>
        <dbReference type="SMART" id="SM01281"/>
    </source>
</evidence>
<dbReference type="Pfam" id="PF25326">
    <property type="entry name" value="ARM_SRB8"/>
    <property type="match status" value="1"/>
</dbReference>
<feature type="domain" description="Mediator complex subunit Med12" evidence="13">
    <location>
        <begin position="300"/>
        <end position="363"/>
    </location>
</feature>
<evidence type="ECO:0000256" key="4">
    <source>
        <dbReference type="ARBA" id="ARBA00019622"/>
    </source>
</evidence>